<dbReference type="PANTHER" id="PTHR47958">
    <property type="entry name" value="ATP-DEPENDENT RNA HELICASE DBP3"/>
    <property type="match status" value="1"/>
</dbReference>
<feature type="compositionally biased region" description="Basic and acidic residues" evidence="6">
    <location>
        <begin position="99"/>
        <end position="108"/>
    </location>
</feature>
<dbReference type="InterPro" id="IPR014001">
    <property type="entry name" value="Helicase_ATP-bd"/>
</dbReference>
<evidence type="ECO:0000256" key="1">
    <source>
        <dbReference type="ARBA" id="ARBA00012552"/>
    </source>
</evidence>
<evidence type="ECO:0000313" key="9">
    <source>
        <dbReference type="EMBL" id="EFO63772.1"/>
    </source>
</evidence>
<dbReference type="InterPro" id="IPR001650">
    <property type="entry name" value="Helicase_C-like"/>
</dbReference>
<dbReference type="EC" id="3.6.4.13" evidence="1"/>
<dbReference type="AlphaFoldDB" id="E1F153"/>
<dbReference type="GO" id="GO:0003724">
    <property type="term" value="F:RNA helicase activity"/>
    <property type="evidence" value="ECO:0007669"/>
    <property type="project" value="UniProtKB-EC"/>
</dbReference>
<organism evidence="9 10">
    <name type="scientific">Giardia intestinalis (strain P15)</name>
    <name type="common">Giardia lamblia</name>
    <dbReference type="NCBI Taxonomy" id="658858"/>
    <lineage>
        <taxon>Eukaryota</taxon>
        <taxon>Metamonada</taxon>
        <taxon>Diplomonadida</taxon>
        <taxon>Hexamitidae</taxon>
        <taxon>Giardiinae</taxon>
        <taxon>Giardia</taxon>
    </lineage>
</organism>
<evidence type="ECO:0000259" key="8">
    <source>
        <dbReference type="PROSITE" id="PS51194"/>
    </source>
</evidence>
<name>E1F153_GIAIA</name>
<dbReference type="InterPro" id="IPR044742">
    <property type="entry name" value="DEAD/DEAH_RhlB"/>
</dbReference>
<dbReference type="Gene3D" id="3.40.50.300">
    <property type="entry name" value="P-loop containing nucleotide triphosphate hydrolases"/>
    <property type="match status" value="2"/>
</dbReference>
<gene>
    <name evidence="9" type="ORF">GLP15_2298</name>
</gene>
<evidence type="ECO:0000256" key="4">
    <source>
        <dbReference type="ARBA" id="ARBA00022806"/>
    </source>
</evidence>
<dbReference type="VEuPathDB" id="GiardiaDB:GLP15_2298"/>
<dbReference type="STRING" id="658858.E1F153"/>
<dbReference type="OMA" id="DLLKCIM"/>
<dbReference type="GO" id="GO:0016787">
    <property type="term" value="F:hydrolase activity"/>
    <property type="evidence" value="ECO:0007669"/>
    <property type="project" value="UniProtKB-KW"/>
</dbReference>
<dbReference type="CDD" id="cd00268">
    <property type="entry name" value="DEADc"/>
    <property type="match status" value="1"/>
</dbReference>
<sequence>MFGGFTGFGGGLATSSVTVAIEDTQTQKQYPSTSITGSANAFGNQSFAGFGSRAPSFSATKVYPNTVSILDDDFSVSAPAQRWKKESPAGSSFCNTSVSKDEGSEPPRKHGFSIQSDEDSSHLSLFSKLKSNTNSEGRRLSKAISPLPLGRRKLRESRMRISWPSGPIEVAKLDNFRKDFYCAIKQASVSTKETHDYLQSHDMTFCGDYEPTIFFDFSELDPHFANAMYDLQFTKKAGDCCLSIILKEYYKFPKPTCVQAASWPILIQGRDCIGIAETGSGKTLAFSIPALLHAAAQPPTSEAVPSPIVVVFAPARELALQIYMEIENLLEHFNSMLYKCYGDEIAYDGTKKTPLRPLYAAVSYGGKGWKDHYRKMIAEPLDILVTTPGIFSYFYNRNLINLSRVTYAVLDECDAMLSSGFKNELDILLTNSASNRQTLLWSATWPSEVHEVAQSYLNENTVFLGIGNYRASVNKRVIQHIVVAKSIRQKNIYLIDLLKCIMDGTFDESMEKLQGNGVFTSVATSIEDEYRTWCSSLNQQLKSQSPATSEASASVRIIVFVNKKVSADEIHGELSKLYGRKSCIIHGDIPQIDRETALEKFKNDEGSILVATDAVARGVHIEGVTHVINYDIPKEHVSYVHRCGRTGRAGKFGHAISIFLPYTDKQMINALAGYFKENNESAALPPEFLDYGANNNDIDRSSHRGSQMTKRDSKGQSRQSFTNDNSDLFDG</sequence>
<dbReference type="SMART" id="SM00490">
    <property type="entry name" value="HELICc"/>
    <property type="match status" value="1"/>
</dbReference>
<evidence type="ECO:0000313" key="10">
    <source>
        <dbReference type="Proteomes" id="UP000008974"/>
    </source>
</evidence>
<dbReference type="GO" id="GO:0003676">
    <property type="term" value="F:nucleic acid binding"/>
    <property type="evidence" value="ECO:0007669"/>
    <property type="project" value="InterPro"/>
</dbReference>
<feature type="region of interest" description="Disordered" evidence="6">
    <location>
        <begin position="694"/>
        <end position="731"/>
    </location>
</feature>
<dbReference type="InterPro" id="IPR011545">
    <property type="entry name" value="DEAD/DEAH_box_helicase_dom"/>
</dbReference>
<feature type="compositionally biased region" description="Polar residues" evidence="6">
    <location>
        <begin position="716"/>
        <end position="731"/>
    </location>
</feature>
<dbReference type="Pfam" id="PF00271">
    <property type="entry name" value="Helicase_C"/>
    <property type="match status" value="1"/>
</dbReference>
<proteinExistence type="predicted"/>
<dbReference type="InterPro" id="IPR027417">
    <property type="entry name" value="P-loop_NTPase"/>
</dbReference>
<feature type="region of interest" description="Disordered" evidence="6">
    <location>
        <begin position="86"/>
        <end position="117"/>
    </location>
</feature>
<keyword evidence="3" id="KW-0378">Hydrolase</keyword>
<keyword evidence="4 9" id="KW-0347">Helicase</keyword>
<dbReference type="PROSITE" id="PS51192">
    <property type="entry name" value="HELICASE_ATP_BIND_1"/>
    <property type="match status" value="1"/>
</dbReference>
<dbReference type="SUPFAM" id="SSF52540">
    <property type="entry name" value="P-loop containing nucleoside triphosphate hydrolases"/>
    <property type="match status" value="1"/>
</dbReference>
<dbReference type="GO" id="GO:0005524">
    <property type="term" value="F:ATP binding"/>
    <property type="evidence" value="ECO:0007669"/>
    <property type="project" value="UniProtKB-KW"/>
</dbReference>
<evidence type="ECO:0000256" key="3">
    <source>
        <dbReference type="ARBA" id="ARBA00022801"/>
    </source>
</evidence>
<dbReference type="Proteomes" id="UP000008974">
    <property type="component" value="Unassembled WGS sequence"/>
</dbReference>
<reference evidence="9 10" key="1">
    <citation type="journal article" date="2010" name="BMC Genomics">
        <title>Genome analysis and comparative genomics of a Giardia intestinalis assemblage E isolate.</title>
        <authorList>
            <person name="Jerlstrom-Hultqvist J."/>
            <person name="Franzen O."/>
            <person name="Ankarklev J."/>
            <person name="Xu F."/>
            <person name="Nohynkova E."/>
            <person name="Andersson J.O."/>
            <person name="Svard S.G."/>
            <person name="Andersson B."/>
        </authorList>
    </citation>
    <scope>NUCLEOTIDE SEQUENCE [LARGE SCALE GENOMIC DNA]</scope>
    <source>
        <strain evidence="9 10">P15</strain>
    </source>
</reference>
<comment type="caution">
    <text evidence="9">The sequence shown here is derived from an EMBL/GenBank/DDBJ whole genome shotgun (WGS) entry which is preliminary data.</text>
</comment>
<evidence type="ECO:0000256" key="6">
    <source>
        <dbReference type="SAM" id="MobiDB-lite"/>
    </source>
</evidence>
<evidence type="ECO:0000256" key="2">
    <source>
        <dbReference type="ARBA" id="ARBA00022741"/>
    </source>
</evidence>
<feature type="domain" description="Helicase C-terminal" evidence="8">
    <location>
        <begin position="536"/>
        <end position="692"/>
    </location>
</feature>
<dbReference type="SMART" id="SM00487">
    <property type="entry name" value="DEXDc"/>
    <property type="match status" value="1"/>
</dbReference>
<dbReference type="Pfam" id="PF00270">
    <property type="entry name" value="DEAD"/>
    <property type="match status" value="1"/>
</dbReference>
<dbReference type="EMBL" id="ACVC01000119">
    <property type="protein sequence ID" value="EFO63772.1"/>
    <property type="molecule type" value="Genomic_DNA"/>
</dbReference>
<protein>
    <recommendedName>
        <fullName evidence="1">RNA helicase</fullName>
        <ecNumber evidence="1">3.6.4.13</ecNumber>
    </recommendedName>
</protein>
<dbReference type="CDD" id="cd18787">
    <property type="entry name" value="SF2_C_DEAD"/>
    <property type="match status" value="1"/>
</dbReference>
<keyword evidence="5" id="KW-0067">ATP-binding</keyword>
<dbReference type="OrthoDB" id="196131at2759"/>
<accession>E1F153</accession>
<evidence type="ECO:0000256" key="5">
    <source>
        <dbReference type="ARBA" id="ARBA00022840"/>
    </source>
</evidence>
<keyword evidence="2" id="KW-0547">Nucleotide-binding</keyword>
<feature type="compositionally biased region" description="Polar residues" evidence="6">
    <location>
        <begin position="89"/>
        <end position="98"/>
    </location>
</feature>
<feature type="domain" description="Helicase ATP-binding" evidence="7">
    <location>
        <begin position="263"/>
        <end position="463"/>
    </location>
</feature>
<dbReference type="PROSITE" id="PS51194">
    <property type="entry name" value="HELICASE_CTER"/>
    <property type="match status" value="1"/>
</dbReference>
<evidence type="ECO:0000259" key="7">
    <source>
        <dbReference type="PROSITE" id="PS51192"/>
    </source>
</evidence>